<gene>
    <name evidence="1" type="ordered locus">Ava_A0001</name>
</gene>
<dbReference type="KEGG" id="ava:Ava_A0001"/>
<protein>
    <submittedName>
        <fullName evidence="1">Uncharacterized protein</fullName>
    </submittedName>
</protein>
<keyword evidence="1" id="KW-0614">Plasmid</keyword>
<evidence type="ECO:0000313" key="1">
    <source>
        <dbReference type="EMBL" id="ABA25059.1"/>
    </source>
</evidence>
<name>Q3M1S7_TRIV2</name>
<dbReference type="Proteomes" id="UP000002533">
    <property type="component" value="Plasmid pAnaB"/>
</dbReference>
<geneLocation type="plasmid" evidence="2">
    <name>pAnaB</name>
</geneLocation>
<reference evidence="2" key="1">
    <citation type="journal article" date="2014" name="Stand. Genomic Sci.">
        <title>Complete genome sequence of Anabaena variabilis ATCC 29413.</title>
        <authorList>
            <person name="Thiel T."/>
            <person name="Pratte B.S."/>
            <person name="Zhong J."/>
            <person name="Goodwin L."/>
            <person name="Copeland A."/>
            <person name="Lucas S."/>
            <person name="Han C."/>
            <person name="Pitluck S."/>
            <person name="Land M.L."/>
            <person name="Kyrpides N.C."/>
            <person name="Woyke T."/>
        </authorList>
    </citation>
    <scope>NUCLEOTIDE SEQUENCE [LARGE SCALE GENOMIC DNA]</scope>
    <source>
        <strain evidence="2">ATCC 29413 / PCC 7937</strain>
    </source>
</reference>
<dbReference type="EMBL" id="CP000120">
    <property type="protein sequence ID" value="ABA25059.1"/>
    <property type="molecule type" value="Genomic_DNA"/>
</dbReference>
<accession>Q3M1S7</accession>
<proteinExistence type="predicted"/>
<organism evidence="1 2">
    <name type="scientific">Trichormus variabilis (strain ATCC 29413 / PCC 7937)</name>
    <name type="common">Anabaena variabilis</name>
    <dbReference type="NCBI Taxonomy" id="240292"/>
    <lineage>
        <taxon>Bacteria</taxon>
        <taxon>Bacillati</taxon>
        <taxon>Cyanobacteriota</taxon>
        <taxon>Cyanophyceae</taxon>
        <taxon>Nostocales</taxon>
        <taxon>Nostocaceae</taxon>
        <taxon>Trichormus</taxon>
    </lineage>
</organism>
<evidence type="ECO:0000313" key="2">
    <source>
        <dbReference type="Proteomes" id="UP000002533"/>
    </source>
</evidence>
<dbReference type="AlphaFoldDB" id="Q3M1S7"/>
<sequence>MKRISKVTHNENKNPFFQLITVKGWKVIKQLGLLIIICGSLYVLDNYYLKQNCEGQKTSLKCSLSPLVGDLGGNILQIAILIWFFEIGLRQESIKDMQEIFISTQPTKHIKGFYSKRADYKRLIEDSFDTANSSQEIKILCLSEEEVNFFTQQNLIIIRNKVIAGCQLKFLILHPQSCLLDCLDRVKFAEKATHKSLLEGLSGKLNQLVNMLEIYRATNQPIKGSIEVRFHKDLFSPIGYYSDSRNYRIVWMYFSDPNNGNEYPAFHISNKDLIDDAERHFDTLWQGSEKDILKVTQNNTNNKIKQIFQEISENK</sequence>
<dbReference type="HOGENOM" id="CLU_902296_0_0_3"/>
<dbReference type="RefSeq" id="WP_011316636.1">
    <property type="nucleotide sequence ID" value="NC_007411.1"/>
</dbReference>